<protein>
    <submittedName>
        <fullName evidence="2">Uncharacterized protein</fullName>
    </submittedName>
</protein>
<evidence type="ECO:0000313" key="2">
    <source>
        <dbReference type="EMBL" id="KAA1102469.1"/>
    </source>
</evidence>
<sequence length="86" mass="10030">MKKVNGQRRSSFYIIKRMKWNFELGCLTQPGWLLTIHQDRNLDRAFVIQNLMGKELFHIAGIQRKSAKSLIQIRVNINIFLADSGI</sequence>
<accession>A0A5B0PR58</accession>
<dbReference type="EMBL" id="VSWC01000052">
    <property type="protein sequence ID" value="KAA1102469.1"/>
    <property type="molecule type" value="Genomic_DNA"/>
</dbReference>
<name>A0A5B0PR58_PUCGR</name>
<organism evidence="2 3">
    <name type="scientific">Puccinia graminis f. sp. tritici</name>
    <dbReference type="NCBI Taxonomy" id="56615"/>
    <lineage>
        <taxon>Eukaryota</taxon>
        <taxon>Fungi</taxon>
        <taxon>Dikarya</taxon>
        <taxon>Basidiomycota</taxon>
        <taxon>Pucciniomycotina</taxon>
        <taxon>Pucciniomycetes</taxon>
        <taxon>Pucciniales</taxon>
        <taxon>Pucciniaceae</taxon>
        <taxon>Puccinia</taxon>
    </lineage>
</organism>
<evidence type="ECO:0000313" key="1">
    <source>
        <dbReference type="EMBL" id="KAA1072364.1"/>
    </source>
</evidence>
<keyword evidence="3" id="KW-1185">Reference proteome</keyword>
<comment type="caution">
    <text evidence="2">The sequence shown here is derived from an EMBL/GenBank/DDBJ whole genome shotgun (WGS) entry which is preliminary data.</text>
</comment>
<dbReference type="Proteomes" id="UP000324748">
    <property type="component" value="Unassembled WGS sequence"/>
</dbReference>
<gene>
    <name evidence="2" type="ORF">PGT21_000378</name>
    <name evidence="1" type="ORF">PGT21_033222</name>
</gene>
<dbReference type="AlphaFoldDB" id="A0A5B0PR58"/>
<reference evidence="2 3" key="1">
    <citation type="submission" date="2019-05" db="EMBL/GenBank/DDBJ databases">
        <title>Emergence of the Ug99 lineage of the wheat stem rust pathogen through somatic hybridization.</title>
        <authorList>
            <person name="Li F."/>
            <person name="Upadhyaya N.M."/>
            <person name="Sperschneider J."/>
            <person name="Matny O."/>
            <person name="Nguyen-Phuc H."/>
            <person name="Mago R."/>
            <person name="Raley C."/>
            <person name="Miller M.E."/>
            <person name="Silverstein K.A.T."/>
            <person name="Henningsen E."/>
            <person name="Hirsch C.D."/>
            <person name="Visser B."/>
            <person name="Pretorius Z.A."/>
            <person name="Steffenson B.J."/>
            <person name="Schwessinger B."/>
            <person name="Dodds P.N."/>
            <person name="Figueroa M."/>
        </authorList>
    </citation>
    <scope>NUCLEOTIDE SEQUENCE [LARGE SCALE GENOMIC DNA]</scope>
    <source>
        <strain evidence="2">21-0</strain>
    </source>
</reference>
<dbReference type="EMBL" id="VSWC01000170">
    <property type="protein sequence ID" value="KAA1072364.1"/>
    <property type="molecule type" value="Genomic_DNA"/>
</dbReference>
<proteinExistence type="predicted"/>
<evidence type="ECO:0000313" key="3">
    <source>
        <dbReference type="Proteomes" id="UP000324748"/>
    </source>
</evidence>